<dbReference type="AlphaFoldDB" id="A0ABD2LA93"/>
<feature type="domain" description="BTB" evidence="1">
    <location>
        <begin position="159"/>
        <end position="241"/>
    </location>
</feature>
<dbReference type="InterPro" id="IPR011333">
    <property type="entry name" value="SKP1/BTB/POZ_sf"/>
</dbReference>
<evidence type="ECO:0000313" key="2">
    <source>
        <dbReference type="EMBL" id="KAL3112063.1"/>
    </source>
</evidence>
<dbReference type="SUPFAM" id="SSF54695">
    <property type="entry name" value="POZ domain"/>
    <property type="match status" value="1"/>
</dbReference>
<dbReference type="PANTHER" id="PTHR24413">
    <property type="entry name" value="SPECKLE-TYPE POZ PROTEIN"/>
    <property type="match status" value="1"/>
</dbReference>
<organism evidence="2 3">
    <name type="scientific">Heterodera trifolii</name>
    <dbReference type="NCBI Taxonomy" id="157864"/>
    <lineage>
        <taxon>Eukaryota</taxon>
        <taxon>Metazoa</taxon>
        <taxon>Ecdysozoa</taxon>
        <taxon>Nematoda</taxon>
        <taxon>Chromadorea</taxon>
        <taxon>Rhabditida</taxon>
        <taxon>Tylenchina</taxon>
        <taxon>Tylenchomorpha</taxon>
        <taxon>Tylenchoidea</taxon>
        <taxon>Heteroderidae</taxon>
        <taxon>Heteroderinae</taxon>
        <taxon>Heterodera</taxon>
    </lineage>
</organism>
<dbReference type="Proteomes" id="UP001620626">
    <property type="component" value="Unassembled WGS sequence"/>
</dbReference>
<gene>
    <name evidence="2" type="ORF">niasHT_017581</name>
</gene>
<keyword evidence="3" id="KW-1185">Reference proteome</keyword>
<dbReference type="CDD" id="cd18186">
    <property type="entry name" value="BTB_POZ_ZBTB_KLHL-like"/>
    <property type="match status" value="1"/>
</dbReference>
<reference evidence="2 3" key="1">
    <citation type="submission" date="2024-10" db="EMBL/GenBank/DDBJ databases">
        <authorList>
            <person name="Kim D."/>
        </authorList>
    </citation>
    <scope>NUCLEOTIDE SEQUENCE [LARGE SCALE GENOMIC DNA]</scope>
    <source>
        <strain evidence="2">BH-2024</strain>
    </source>
</reference>
<proteinExistence type="predicted"/>
<protein>
    <recommendedName>
        <fullName evidence="1">BTB domain-containing protein</fullName>
    </recommendedName>
</protein>
<sequence length="242" mass="26979">MNDKIDWLDCRGLGILFLAFSPITGTQPTSISITGAQFFCISITRTQIAGAQFSRFQSLGLNPPAFQSLGLNSSAFQSLGFNPPAFQSLGLNSPAFQYWDSIHQHSTQFEHSTQSSAEELERAKMTELERMKKMNLEKGNAENVQEIDMDNPETLVDRMKVLLKTAKGADAHFLLVHAHKGILMASSKVFEEMFQKEPKNANDKIASVEKDGLELLIPDIDVEAFKVMLRFIYADDLSELNG</sequence>
<dbReference type="PROSITE" id="PS50097">
    <property type="entry name" value="BTB"/>
    <property type="match status" value="1"/>
</dbReference>
<dbReference type="EMBL" id="JBICBT010000484">
    <property type="protein sequence ID" value="KAL3112063.1"/>
    <property type="molecule type" value="Genomic_DNA"/>
</dbReference>
<dbReference type="InterPro" id="IPR000210">
    <property type="entry name" value="BTB/POZ_dom"/>
</dbReference>
<evidence type="ECO:0000313" key="3">
    <source>
        <dbReference type="Proteomes" id="UP001620626"/>
    </source>
</evidence>
<dbReference type="Gene3D" id="3.30.710.10">
    <property type="entry name" value="Potassium Channel Kv1.1, Chain A"/>
    <property type="match status" value="1"/>
</dbReference>
<comment type="caution">
    <text evidence="2">The sequence shown here is derived from an EMBL/GenBank/DDBJ whole genome shotgun (WGS) entry which is preliminary data.</text>
</comment>
<evidence type="ECO:0000259" key="1">
    <source>
        <dbReference type="PROSITE" id="PS50097"/>
    </source>
</evidence>
<dbReference type="Pfam" id="PF00651">
    <property type="entry name" value="BTB"/>
    <property type="match status" value="1"/>
</dbReference>
<accession>A0ABD2LA93</accession>
<name>A0ABD2LA93_9BILA</name>